<reference evidence="6 7" key="1">
    <citation type="submission" date="2022-06" db="EMBL/GenBank/DDBJ databases">
        <title>Genomic Encyclopedia of Archaeal and Bacterial Type Strains, Phase II (KMG-II): from individual species to whole genera.</title>
        <authorList>
            <person name="Goeker M."/>
        </authorList>
    </citation>
    <scope>NUCLEOTIDE SEQUENCE [LARGE SCALE GENOMIC DNA]</scope>
    <source>
        <strain evidence="6 7">DSM 40477</strain>
    </source>
</reference>
<dbReference type="InterPro" id="IPR058245">
    <property type="entry name" value="NreC/VraR/RcsB-like_REC"/>
</dbReference>
<dbReference type="PRINTS" id="PR00038">
    <property type="entry name" value="HTHLUXR"/>
</dbReference>
<evidence type="ECO:0000259" key="5">
    <source>
        <dbReference type="PROSITE" id="PS50110"/>
    </source>
</evidence>
<dbReference type="SUPFAM" id="SSF46894">
    <property type="entry name" value="C-terminal effector domain of the bipartite response regulators"/>
    <property type="match status" value="1"/>
</dbReference>
<dbReference type="PROSITE" id="PS50110">
    <property type="entry name" value="RESPONSE_REGULATORY"/>
    <property type="match status" value="1"/>
</dbReference>
<dbReference type="InterPro" id="IPR011006">
    <property type="entry name" value="CheY-like_superfamily"/>
</dbReference>
<evidence type="ECO:0000256" key="1">
    <source>
        <dbReference type="ARBA" id="ARBA00022553"/>
    </source>
</evidence>
<gene>
    <name evidence="6" type="ORF">LX15_002510</name>
</gene>
<dbReference type="PANTHER" id="PTHR43214">
    <property type="entry name" value="TWO-COMPONENT RESPONSE REGULATOR"/>
    <property type="match status" value="1"/>
</dbReference>
<dbReference type="SMART" id="SM00421">
    <property type="entry name" value="HTH_LUXR"/>
    <property type="match status" value="1"/>
</dbReference>
<dbReference type="PROSITE" id="PS00622">
    <property type="entry name" value="HTH_LUXR_1"/>
    <property type="match status" value="1"/>
</dbReference>
<dbReference type="InterPro" id="IPR016032">
    <property type="entry name" value="Sig_transdc_resp-reg_C-effctor"/>
</dbReference>
<feature type="domain" description="HTH luxR-type" evidence="4">
    <location>
        <begin position="153"/>
        <end position="218"/>
    </location>
</feature>
<organism evidence="6 7">
    <name type="scientific">Streptoalloteichus tenebrarius (strain ATCC 17920 / DSM 40477 / JCM 4838 / CBS 697.72 / NBRC 16177 / NCIMB 11028 / NRRL B-12390 / A12253. 1 / ISP 5477)</name>
    <name type="common">Streptomyces tenebrarius</name>
    <dbReference type="NCBI Taxonomy" id="1933"/>
    <lineage>
        <taxon>Bacteria</taxon>
        <taxon>Bacillati</taxon>
        <taxon>Actinomycetota</taxon>
        <taxon>Actinomycetes</taxon>
        <taxon>Pseudonocardiales</taxon>
        <taxon>Pseudonocardiaceae</taxon>
        <taxon>Streptoalloteichus</taxon>
    </lineage>
</organism>
<comment type="caution">
    <text evidence="6">The sequence shown here is derived from an EMBL/GenBank/DDBJ whole genome shotgun (WGS) entry which is preliminary data.</text>
</comment>
<dbReference type="SUPFAM" id="SSF52172">
    <property type="entry name" value="CheY-like"/>
    <property type="match status" value="1"/>
</dbReference>
<dbReference type="Gene3D" id="3.40.50.2300">
    <property type="match status" value="1"/>
</dbReference>
<name>A0ABT1HTF3_STRSD</name>
<dbReference type="Pfam" id="PF00072">
    <property type="entry name" value="Response_reg"/>
    <property type="match status" value="1"/>
</dbReference>
<dbReference type="SMART" id="SM00448">
    <property type="entry name" value="REC"/>
    <property type="match status" value="1"/>
</dbReference>
<evidence type="ECO:0000256" key="2">
    <source>
        <dbReference type="ARBA" id="ARBA00023125"/>
    </source>
</evidence>
<evidence type="ECO:0000259" key="4">
    <source>
        <dbReference type="PROSITE" id="PS50043"/>
    </source>
</evidence>
<keyword evidence="2" id="KW-0238">DNA-binding</keyword>
<dbReference type="EMBL" id="JAMTCP010000011">
    <property type="protein sequence ID" value="MCP2258812.1"/>
    <property type="molecule type" value="Genomic_DNA"/>
</dbReference>
<dbReference type="InterPro" id="IPR039420">
    <property type="entry name" value="WalR-like"/>
</dbReference>
<dbReference type="InterPro" id="IPR000792">
    <property type="entry name" value="Tscrpt_reg_LuxR_C"/>
</dbReference>
<dbReference type="Pfam" id="PF00196">
    <property type="entry name" value="GerE"/>
    <property type="match status" value="1"/>
</dbReference>
<protein>
    <submittedName>
        <fullName evidence="6">Two component transcriptional regulator, LuxR family</fullName>
    </submittedName>
</protein>
<keyword evidence="7" id="KW-1185">Reference proteome</keyword>
<dbReference type="PANTHER" id="PTHR43214:SF43">
    <property type="entry name" value="TWO-COMPONENT RESPONSE REGULATOR"/>
    <property type="match status" value="1"/>
</dbReference>
<dbReference type="InterPro" id="IPR001789">
    <property type="entry name" value="Sig_transdc_resp-reg_receiver"/>
</dbReference>
<feature type="modified residue" description="4-aspartylphosphate" evidence="3">
    <location>
        <position position="70"/>
    </location>
</feature>
<accession>A0ABT1HTF3</accession>
<dbReference type="CDD" id="cd06170">
    <property type="entry name" value="LuxR_C_like"/>
    <property type="match status" value="1"/>
</dbReference>
<sequence>MEQSWSGHRGDRHGPQLIRVVIVDDHPVVRDGLTALLSGQENIEVVAEAANGLEAVAVCAAHRPRVVLMDLRMPKMDGATATKLITEENPDVKVLVLTTYDSDTDIVRAIEAGAISYLLKDTPRAGLVGAIVAAAEGRSTLAPHVATKLVQRGGAGAPSLTARELDVLRLVAVGDSNSVIAQRLGIGEGTVKTHLHNLFRKLGVTDRTAAAISAIAVGLIPNPHAEER</sequence>
<dbReference type="PROSITE" id="PS50043">
    <property type="entry name" value="HTH_LUXR_2"/>
    <property type="match status" value="1"/>
</dbReference>
<evidence type="ECO:0000256" key="3">
    <source>
        <dbReference type="PROSITE-ProRule" id="PRU00169"/>
    </source>
</evidence>
<proteinExistence type="predicted"/>
<dbReference type="Proteomes" id="UP001205311">
    <property type="component" value="Unassembled WGS sequence"/>
</dbReference>
<evidence type="ECO:0000313" key="7">
    <source>
        <dbReference type="Proteomes" id="UP001205311"/>
    </source>
</evidence>
<dbReference type="CDD" id="cd17535">
    <property type="entry name" value="REC_NarL-like"/>
    <property type="match status" value="1"/>
</dbReference>
<keyword evidence="1 3" id="KW-0597">Phosphoprotein</keyword>
<evidence type="ECO:0000313" key="6">
    <source>
        <dbReference type="EMBL" id="MCP2258812.1"/>
    </source>
</evidence>
<feature type="domain" description="Response regulatory" evidence="5">
    <location>
        <begin position="19"/>
        <end position="135"/>
    </location>
</feature>